<feature type="region of interest" description="Disordered" evidence="1">
    <location>
        <begin position="1"/>
        <end position="35"/>
    </location>
</feature>
<feature type="compositionally biased region" description="Basic and acidic residues" evidence="1">
    <location>
        <begin position="1"/>
        <end position="14"/>
    </location>
</feature>
<dbReference type="Proteomes" id="UP001341840">
    <property type="component" value="Unassembled WGS sequence"/>
</dbReference>
<evidence type="ECO:0008006" key="4">
    <source>
        <dbReference type="Google" id="ProtNLM"/>
    </source>
</evidence>
<evidence type="ECO:0000313" key="2">
    <source>
        <dbReference type="EMBL" id="MED6203630.1"/>
    </source>
</evidence>
<feature type="region of interest" description="Disordered" evidence="1">
    <location>
        <begin position="449"/>
        <end position="473"/>
    </location>
</feature>
<evidence type="ECO:0000313" key="3">
    <source>
        <dbReference type="Proteomes" id="UP001341840"/>
    </source>
</evidence>
<sequence length="473" mass="53916">MTKKGKEIDKEKGRLRGRKAKQSHSESSQELPTIVEEDVSGLDNEILRFLADLKQQITRREETLMSMLSANASQTQTLAAIIAQQGRTIEALAKKVSELESAHKWDRKTEPLSLGKMQKESVLGKVKDFVKETCLDVSDTSTDLNAGIEGNSCKVCHKCISVCDIGHVIQSCTERLLTCVVGIFVPTFLRKLEFVSFSTHDIDMLYMIRQRHAGSPFAFLSHSRSEMTSEETPTCLDLSFRPPPGMRFSGTELAVAAYIFTNHGEERERLYDDPHCDGSRFRFLSLRPGCELYDDHMILNPDQYNQDTMDYIKDRYMGKADDLMMDKKLVYLDSFHSLDDEETQFRVAQIIAVGEYIEKMIRDRAFWESKDAFPPLVSTFEPDLPPTGQQEYGSMDCGVWVCEWMMNSHLWLDYRLELVTSRENPLSQVISDCAVNYWDAEMLRNHQRDRHSGSWSGGVVLEEDPPEAASPTI</sequence>
<protein>
    <recommendedName>
        <fullName evidence="4">Ubiquitin-like protease family profile domain-containing protein</fullName>
    </recommendedName>
</protein>
<evidence type="ECO:0000256" key="1">
    <source>
        <dbReference type="SAM" id="MobiDB-lite"/>
    </source>
</evidence>
<name>A0ABU6Y2W2_9FABA</name>
<dbReference type="EMBL" id="JASCZI010241658">
    <property type="protein sequence ID" value="MED6203630.1"/>
    <property type="molecule type" value="Genomic_DNA"/>
</dbReference>
<gene>
    <name evidence="2" type="ORF">PIB30_001328</name>
</gene>
<reference evidence="2 3" key="1">
    <citation type="journal article" date="2023" name="Plants (Basel)">
        <title>Bridging the Gap: Combining Genomics and Transcriptomics Approaches to Understand Stylosanthes scabra, an Orphan Legume from the Brazilian Caatinga.</title>
        <authorList>
            <person name="Ferreira-Neto J.R.C."/>
            <person name="da Silva M.D."/>
            <person name="Binneck E."/>
            <person name="de Melo N.F."/>
            <person name="da Silva R.H."/>
            <person name="de Melo A.L.T.M."/>
            <person name="Pandolfi V."/>
            <person name="Bustamante F.O."/>
            <person name="Brasileiro-Vidal A.C."/>
            <person name="Benko-Iseppon A.M."/>
        </authorList>
    </citation>
    <scope>NUCLEOTIDE SEQUENCE [LARGE SCALE GENOMIC DNA]</scope>
    <source>
        <tissue evidence="2">Leaves</tissue>
    </source>
</reference>
<organism evidence="2 3">
    <name type="scientific">Stylosanthes scabra</name>
    <dbReference type="NCBI Taxonomy" id="79078"/>
    <lineage>
        <taxon>Eukaryota</taxon>
        <taxon>Viridiplantae</taxon>
        <taxon>Streptophyta</taxon>
        <taxon>Embryophyta</taxon>
        <taxon>Tracheophyta</taxon>
        <taxon>Spermatophyta</taxon>
        <taxon>Magnoliopsida</taxon>
        <taxon>eudicotyledons</taxon>
        <taxon>Gunneridae</taxon>
        <taxon>Pentapetalae</taxon>
        <taxon>rosids</taxon>
        <taxon>fabids</taxon>
        <taxon>Fabales</taxon>
        <taxon>Fabaceae</taxon>
        <taxon>Papilionoideae</taxon>
        <taxon>50 kb inversion clade</taxon>
        <taxon>dalbergioids sensu lato</taxon>
        <taxon>Dalbergieae</taxon>
        <taxon>Pterocarpus clade</taxon>
        <taxon>Stylosanthes</taxon>
    </lineage>
</organism>
<accession>A0ABU6Y2W2</accession>
<keyword evidence="3" id="KW-1185">Reference proteome</keyword>
<comment type="caution">
    <text evidence="2">The sequence shown here is derived from an EMBL/GenBank/DDBJ whole genome shotgun (WGS) entry which is preliminary data.</text>
</comment>
<proteinExistence type="predicted"/>